<evidence type="ECO:0000256" key="3">
    <source>
        <dbReference type="ARBA" id="ARBA00023163"/>
    </source>
</evidence>
<feature type="domain" description="HTH araC/xylS-type" evidence="4">
    <location>
        <begin position="214"/>
        <end position="313"/>
    </location>
</feature>
<dbReference type="InterPro" id="IPR018062">
    <property type="entry name" value="HTH_AraC-typ_CS"/>
</dbReference>
<dbReference type="AlphaFoldDB" id="A0A365YFI0"/>
<evidence type="ECO:0000256" key="2">
    <source>
        <dbReference type="ARBA" id="ARBA00023125"/>
    </source>
</evidence>
<proteinExistence type="predicted"/>
<accession>A0A365YFI0</accession>
<dbReference type="PANTHER" id="PTHR46796">
    <property type="entry name" value="HTH-TYPE TRANSCRIPTIONAL ACTIVATOR RHAS-RELATED"/>
    <property type="match status" value="1"/>
</dbReference>
<sequence>MTAVLDTRSVPAAERRDYWSAGIAERFFPMRVEEFVSPSFEARLASGQLGSVAVQSIQGLAHRVARTQQMIAAADPESILLYLLTKGEILIGQDERQCLLRPGDLACQDTSTPSIFESRGGFEVLVFSVPKWFIGTRAETIVGQTAIRVGGGSRGGLTTLTAPFLANLARTALGGNLDERDGPSAAQMLLPMLSSMFEREKPSALATRPQTLLAQMQRFALDQLHDPQLGPELIAQAHYVSTRYVHKLFAQTGLGVSAWIRERRLEGAAGELRRFPESSVASIAAKWGYLHPASFSRAFREVYGYSPRDARLAA</sequence>
<evidence type="ECO:0000259" key="4">
    <source>
        <dbReference type="PROSITE" id="PS01124"/>
    </source>
</evidence>
<dbReference type="Gene3D" id="1.10.10.60">
    <property type="entry name" value="Homeodomain-like"/>
    <property type="match status" value="1"/>
</dbReference>
<protein>
    <recommendedName>
        <fullName evidence="4">HTH araC/xylS-type domain-containing protein</fullName>
    </recommendedName>
</protein>
<dbReference type="Pfam" id="PF14525">
    <property type="entry name" value="AraC_binding_2"/>
    <property type="match status" value="1"/>
</dbReference>
<dbReference type="InterPro" id="IPR009057">
    <property type="entry name" value="Homeodomain-like_sf"/>
</dbReference>
<keyword evidence="6" id="KW-1185">Reference proteome</keyword>
<dbReference type="SUPFAM" id="SSF46689">
    <property type="entry name" value="Homeodomain-like"/>
    <property type="match status" value="1"/>
</dbReference>
<name>A0A365YFI0_9MICC</name>
<reference evidence="5 6" key="1">
    <citation type="submission" date="2018-01" db="EMBL/GenBank/DDBJ databases">
        <title>Glutamicibacter soli strain NHPC-3 Whole genome sequence and assembly.</title>
        <authorList>
            <person name="Choudhury P."/>
            <person name="Gupta D."/>
            <person name="Sengupta K."/>
            <person name="Jawed A."/>
            <person name="Sultana N."/>
            <person name="Saha P."/>
        </authorList>
    </citation>
    <scope>NUCLEOTIDE SEQUENCE [LARGE SCALE GENOMIC DNA]</scope>
    <source>
        <strain evidence="5 6">NHPC-3</strain>
    </source>
</reference>
<dbReference type="PROSITE" id="PS01124">
    <property type="entry name" value="HTH_ARAC_FAMILY_2"/>
    <property type="match status" value="1"/>
</dbReference>
<dbReference type="GO" id="GO:0003700">
    <property type="term" value="F:DNA-binding transcription factor activity"/>
    <property type="evidence" value="ECO:0007669"/>
    <property type="project" value="InterPro"/>
</dbReference>
<dbReference type="InterPro" id="IPR035418">
    <property type="entry name" value="AraC-bd_2"/>
</dbReference>
<dbReference type="PROSITE" id="PS00041">
    <property type="entry name" value="HTH_ARAC_FAMILY_1"/>
    <property type="match status" value="1"/>
</dbReference>
<dbReference type="InterPro" id="IPR018060">
    <property type="entry name" value="HTH_AraC"/>
</dbReference>
<comment type="caution">
    <text evidence="5">The sequence shown here is derived from an EMBL/GenBank/DDBJ whole genome shotgun (WGS) entry which is preliminary data.</text>
</comment>
<evidence type="ECO:0000313" key="5">
    <source>
        <dbReference type="EMBL" id="RBM01050.1"/>
    </source>
</evidence>
<organism evidence="5 6">
    <name type="scientific">Glutamicibacter soli</name>
    <dbReference type="NCBI Taxonomy" id="453836"/>
    <lineage>
        <taxon>Bacteria</taxon>
        <taxon>Bacillati</taxon>
        <taxon>Actinomycetota</taxon>
        <taxon>Actinomycetes</taxon>
        <taxon>Micrococcales</taxon>
        <taxon>Micrococcaceae</taxon>
        <taxon>Glutamicibacter</taxon>
    </lineage>
</organism>
<dbReference type="GO" id="GO:0043565">
    <property type="term" value="F:sequence-specific DNA binding"/>
    <property type="evidence" value="ECO:0007669"/>
    <property type="project" value="InterPro"/>
</dbReference>
<keyword evidence="3" id="KW-0804">Transcription</keyword>
<keyword evidence="1" id="KW-0805">Transcription regulation</keyword>
<dbReference type="EMBL" id="POAF01000004">
    <property type="protein sequence ID" value="RBM01050.1"/>
    <property type="molecule type" value="Genomic_DNA"/>
</dbReference>
<dbReference type="SMART" id="SM00342">
    <property type="entry name" value="HTH_ARAC"/>
    <property type="match status" value="1"/>
</dbReference>
<gene>
    <name evidence="5" type="ORF">C1H84_09640</name>
</gene>
<dbReference type="Proteomes" id="UP000252167">
    <property type="component" value="Unassembled WGS sequence"/>
</dbReference>
<evidence type="ECO:0000313" key="6">
    <source>
        <dbReference type="Proteomes" id="UP000252167"/>
    </source>
</evidence>
<dbReference type="Pfam" id="PF12833">
    <property type="entry name" value="HTH_18"/>
    <property type="match status" value="1"/>
</dbReference>
<dbReference type="InterPro" id="IPR050204">
    <property type="entry name" value="AraC_XylS_family_regulators"/>
</dbReference>
<evidence type="ECO:0000256" key="1">
    <source>
        <dbReference type="ARBA" id="ARBA00023015"/>
    </source>
</evidence>
<dbReference type="PANTHER" id="PTHR46796:SF6">
    <property type="entry name" value="ARAC SUBFAMILY"/>
    <property type="match status" value="1"/>
</dbReference>
<keyword evidence="2" id="KW-0238">DNA-binding</keyword>